<accession>A0AA37XD17</accession>
<proteinExistence type="predicted"/>
<dbReference type="Proteomes" id="UP001157161">
    <property type="component" value="Unassembled WGS sequence"/>
</dbReference>
<comment type="caution">
    <text evidence="2">The sequence shown here is derived from an EMBL/GenBank/DDBJ whole genome shotgun (WGS) entry which is preliminary data.</text>
</comment>
<evidence type="ECO:0000313" key="3">
    <source>
        <dbReference type="Proteomes" id="UP001157161"/>
    </source>
</evidence>
<reference evidence="2" key="1">
    <citation type="journal article" date="2014" name="Int. J. Syst. Evol. Microbiol.">
        <title>Complete genome sequence of Corynebacterium casei LMG S-19264T (=DSM 44701T), isolated from a smear-ripened cheese.</title>
        <authorList>
            <consortium name="US DOE Joint Genome Institute (JGI-PGF)"/>
            <person name="Walter F."/>
            <person name="Albersmeier A."/>
            <person name="Kalinowski J."/>
            <person name="Ruckert C."/>
        </authorList>
    </citation>
    <scope>NUCLEOTIDE SEQUENCE</scope>
    <source>
        <strain evidence="2">NBRC 112290</strain>
    </source>
</reference>
<dbReference type="RefSeq" id="WP_284249272.1">
    <property type="nucleotide sequence ID" value="NZ_BSUM01000001.1"/>
</dbReference>
<keyword evidence="3" id="KW-1185">Reference proteome</keyword>
<sequence length="69" mass="7538">MSAPATAVDTAPKDQQTFRVVSRVVLPLDADPDVMPLYVDFTLARGNVEAFSETPRSSCRPRRATSTRA</sequence>
<evidence type="ECO:0000256" key="1">
    <source>
        <dbReference type="SAM" id="MobiDB-lite"/>
    </source>
</evidence>
<dbReference type="EMBL" id="BSUM01000001">
    <property type="protein sequence ID" value="GMA30615.1"/>
    <property type="molecule type" value="Genomic_DNA"/>
</dbReference>
<reference evidence="2" key="2">
    <citation type="submission" date="2023-02" db="EMBL/GenBank/DDBJ databases">
        <authorList>
            <person name="Sun Q."/>
            <person name="Mori K."/>
        </authorList>
    </citation>
    <scope>NUCLEOTIDE SEQUENCE</scope>
    <source>
        <strain evidence="2">NBRC 112290</strain>
    </source>
</reference>
<name>A0AA37XD17_9MICO</name>
<feature type="compositionally biased region" description="Basic residues" evidence="1">
    <location>
        <begin position="59"/>
        <end position="69"/>
    </location>
</feature>
<dbReference type="AlphaFoldDB" id="A0AA37XD17"/>
<evidence type="ECO:0000313" key="2">
    <source>
        <dbReference type="EMBL" id="GMA30615.1"/>
    </source>
</evidence>
<gene>
    <name evidence="2" type="ORF">GCM10025875_06070</name>
</gene>
<organism evidence="2 3">
    <name type="scientific">Litorihabitans aurantiacus</name>
    <dbReference type="NCBI Taxonomy" id="1930061"/>
    <lineage>
        <taxon>Bacteria</taxon>
        <taxon>Bacillati</taxon>
        <taxon>Actinomycetota</taxon>
        <taxon>Actinomycetes</taxon>
        <taxon>Micrococcales</taxon>
        <taxon>Beutenbergiaceae</taxon>
        <taxon>Litorihabitans</taxon>
    </lineage>
</organism>
<protein>
    <submittedName>
        <fullName evidence="2">Uncharacterized protein</fullName>
    </submittedName>
</protein>
<feature type="region of interest" description="Disordered" evidence="1">
    <location>
        <begin position="50"/>
        <end position="69"/>
    </location>
</feature>